<dbReference type="Proteomes" id="UP000391791">
    <property type="component" value="Segment"/>
</dbReference>
<protein>
    <submittedName>
        <fullName evidence="2">Uncharacterized protein</fullName>
    </submittedName>
</protein>
<reference evidence="2 3" key="1">
    <citation type="submission" date="2019-08" db="EMBL/GenBank/DDBJ databases">
        <authorList>
            <person name="Duffy I."/>
            <person name="Kerns H.R."/>
            <person name="Brown C.R."/>
            <person name="Ouellette L.A."/>
            <person name="Showers K.M."/>
            <person name="Katz E.L."/>
            <person name="Gemmati A.M."/>
            <person name="Ogueke L.I."/>
            <person name="Latalladi V.L."/>
            <person name="Duncan J."/>
            <person name="Washington J.M."/>
            <person name="Garlena R.A."/>
            <person name="Russell D.A."/>
            <person name="Pope W.H."/>
            <person name="Jacobs-Sera D."/>
            <person name="Hatfull G.F."/>
        </authorList>
    </citation>
    <scope>NUCLEOTIDE SEQUENCE [LARGE SCALE GENOMIC DNA]</scope>
</reference>
<dbReference type="EMBL" id="MN369745">
    <property type="protein sequence ID" value="QGH78536.1"/>
    <property type="molecule type" value="Genomic_DNA"/>
</dbReference>
<organism evidence="2 3">
    <name type="scientific">Microbacterium phage Kaijohn</name>
    <dbReference type="NCBI Taxonomy" id="2653750"/>
    <lineage>
        <taxon>Viruses</taxon>
        <taxon>Duplodnaviria</taxon>
        <taxon>Heunggongvirae</taxon>
        <taxon>Uroviricota</taxon>
        <taxon>Caudoviricetes</taxon>
        <taxon>Orlajensenviridae</taxon>
        <taxon>Pelczarvirinae</taxon>
        <taxon>Paopuvirus</taxon>
        <taxon>Paopuvirus kaijohn</taxon>
    </lineage>
</organism>
<sequence length="92" mass="9755">MTLIETVLVEQIAQLRMAADFNAQAAANAARDLARADELQAALDDYRATLPAPEIPDDEPAPEPAPETAEPADELPASGAPIYDELQAQLDA</sequence>
<keyword evidence="3" id="KW-1185">Reference proteome</keyword>
<dbReference type="GeneID" id="62648595"/>
<evidence type="ECO:0000313" key="2">
    <source>
        <dbReference type="EMBL" id="QGH78536.1"/>
    </source>
</evidence>
<dbReference type="RefSeq" id="YP_009996676.1">
    <property type="nucleotide sequence ID" value="NC_052935.1"/>
</dbReference>
<feature type="compositionally biased region" description="Low complexity" evidence="1">
    <location>
        <begin position="66"/>
        <end position="77"/>
    </location>
</feature>
<dbReference type="KEGG" id="vg:62648595"/>
<evidence type="ECO:0000313" key="3">
    <source>
        <dbReference type="Proteomes" id="UP000391791"/>
    </source>
</evidence>
<accession>A0A5Q2WI91</accession>
<evidence type="ECO:0000256" key="1">
    <source>
        <dbReference type="SAM" id="MobiDB-lite"/>
    </source>
</evidence>
<name>A0A5Q2WI91_9CAUD</name>
<feature type="region of interest" description="Disordered" evidence="1">
    <location>
        <begin position="47"/>
        <end position="84"/>
    </location>
</feature>
<gene>
    <name evidence="2" type="primary">16</name>
    <name evidence="2" type="ORF">SEA_KAIJOHN_16</name>
</gene>
<proteinExistence type="predicted"/>